<reference evidence="1" key="1">
    <citation type="journal article" date="2015" name="Nature">
        <title>Complex archaea that bridge the gap between prokaryotes and eukaryotes.</title>
        <authorList>
            <person name="Spang A."/>
            <person name="Saw J.H."/>
            <person name="Jorgensen S.L."/>
            <person name="Zaremba-Niedzwiedzka K."/>
            <person name="Martijn J."/>
            <person name="Lind A.E."/>
            <person name="van Eijk R."/>
            <person name="Schleper C."/>
            <person name="Guy L."/>
            <person name="Ettema T.J."/>
        </authorList>
    </citation>
    <scope>NUCLEOTIDE SEQUENCE</scope>
</reference>
<comment type="caution">
    <text evidence="1">The sequence shown here is derived from an EMBL/GenBank/DDBJ whole genome shotgun (WGS) entry which is preliminary data.</text>
</comment>
<sequence length="178" mass="20925">MRKNLCMFATLDDLRAFREFVRSIDLRLLPSEPGEFSPRELQAFMEDPTTGGYFSFLPLGQLHLYGRPPVKISDATDPLIFFVPPRYDPPNLIAGQIQWTGRHSKFGVQTKPYYAKLWRWVDKNWTKRLEDAYYLGPEAARLAEEDETQLYYFPPGIEIQKVAVPDIRQARRDRKKRR</sequence>
<organism evidence="1">
    <name type="scientific">marine sediment metagenome</name>
    <dbReference type="NCBI Taxonomy" id="412755"/>
    <lineage>
        <taxon>unclassified sequences</taxon>
        <taxon>metagenomes</taxon>
        <taxon>ecological metagenomes</taxon>
    </lineage>
</organism>
<name>A0A0F9CY27_9ZZZZ</name>
<dbReference type="AlphaFoldDB" id="A0A0F9CY27"/>
<proteinExistence type="predicted"/>
<gene>
    <name evidence="1" type="ORF">LCGC14_2346340</name>
</gene>
<protein>
    <submittedName>
        <fullName evidence="1">Uncharacterized protein</fullName>
    </submittedName>
</protein>
<evidence type="ECO:0000313" key="1">
    <source>
        <dbReference type="EMBL" id="KKL46361.1"/>
    </source>
</evidence>
<accession>A0A0F9CY27</accession>
<dbReference type="EMBL" id="LAZR01034059">
    <property type="protein sequence ID" value="KKL46361.1"/>
    <property type="molecule type" value="Genomic_DNA"/>
</dbReference>